<dbReference type="AlphaFoldDB" id="A0AA35LNN8"/>
<dbReference type="InterPro" id="IPR036188">
    <property type="entry name" value="FAD/NAD-bd_sf"/>
</dbReference>
<dbReference type="PANTHER" id="PTHR13847:SF289">
    <property type="entry name" value="GLYCINE OXIDASE"/>
    <property type="match status" value="1"/>
</dbReference>
<dbReference type="PANTHER" id="PTHR13847">
    <property type="entry name" value="SARCOSINE DEHYDROGENASE-RELATED"/>
    <property type="match status" value="1"/>
</dbReference>
<feature type="domain" description="FAD dependent oxidoreductase" evidence="2">
    <location>
        <begin position="39"/>
        <end position="373"/>
    </location>
</feature>
<dbReference type="InterPro" id="IPR006076">
    <property type="entry name" value="FAD-dep_OxRdtase"/>
</dbReference>
<gene>
    <name evidence="3" type="ORF">CCHLO57077_00017355</name>
</gene>
<dbReference type="Pfam" id="PF01266">
    <property type="entry name" value="DAO"/>
    <property type="match status" value="1"/>
</dbReference>
<evidence type="ECO:0000259" key="2">
    <source>
        <dbReference type="Pfam" id="PF01266"/>
    </source>
</evidence>
<keyword evidence="4" id="KW-1185">Reference proteome</keyword>
<dbReference type="Proteomes" id="UP001160390">
    <property type="component" value="Unassembled WGS sequence"/>
</dbReference>
<dbReference type="EMBL" id="CABFNP030000418">
    <property type="protein sequence ID" value="CAI6013927.1"/>
    <property type="molecule type" value="Genomic_DNA"/>
</dbReference>
<evidence type="ECO:0000313" key="4">
    <source>
        <dbReference type="Proteomes" id="UP001160390"/>
    </source>
</evidence>
<keyword evidence="1" id="KW-0560">Oxidoreductase</keyword>
<reference evidence="3" key="1">
    <citation type="submission" date="2023-01" db="EMBL/GenBank/DDBJ databases">
        <authorList>
            <person name="Piombo E."/>
        </authorList>
    </citation>
    <scope>NUCLEOTIDE SEQUENCE</scope>
</reference>
<dbReference type="Gene3D" id="3.30.9.10">
    <property type="entry name" value="D-Amino Acid Oxidase, subunit A, domain 2"/>
    <property type="match status" value="1"/>
</dbReference>
<dbReference type="GO" id="GO:0016491">
    <property type="term" value="F:oxidoreductase activity"/>
    <property type="evidence" value="ECO:0007669"/>
    <property type="project" value="UniProtKB-KW"/>
</dbReference>
<organism evidence="3 4">
    <name type="scientific">Clonostachys chloroleuca</name>
    <dbReference type="NCBI Taxonomy" id="1926264"/>
    <lineage>
        <taxon>Eukaryota</taxon>
        <taxon>Fungi</taxon>
        <taxon>Dikarya</taxon>
        <taxon>Ascomycota</taxon>
        <taxon>Pezizomycotina</taxon>
        <taxon>Sordariomycetes</taxon>
        <taxon>Hypocreomycetidae</taxon>
        <taxon>Hypocreales</taxon>
        <taxon>Bionectriaceae</taxon>
        <taxon>Clonostachys</taxon>
    </lineage>
</organism>
<accession>A0AA35LNN8</accession>
<protein>
    <recommendedName>
        <fullName evidence="2">FAD dependent oxidoreductase domain-containing protein</fullName>
    </recommendedName>
</protein>
<comment type="caution">
    <text evidence="3">The sequence shown here is derived from an EMBL/GenBank/DDBJ whole genome shotgun (WGS) entry which is preliminary data.</text>
</comment>
<evidence type="ECO:0000313" key="3">
    <source>
        <dbReference type="EMBL" id="CAI6013927.1"/>
    </source>
</evidence>
<dbReference type="GO" id="GO:0005737">
    <property type="term" value="C:cytoplasm"/>
    <property type="evidence" value="ECO:0007669"/>
    <property type="project" value="TreeGrafter"/>
</dbReference>
<dbReference type="SUPFAM" id="SSF51905">
    <property type="entry name" value="FAD/NAD(P)-binding domain"/>
    <property type="match status" value="1"/>
</dbReference>
<evidence type="ECO:0000256" key="1">
    <source>
        <dbReference type="ARBA" id="ARBA00023002"/>
    </source>
</evidence>
<sequence length="400" mass="43508">MVLSSNSVYRDLSLLSDHPARTTTATTPKTTMSDQSDPIIVIGAGVVGASIAWHLTKEKKKDVIIIAGEVGGVVTPKSFSWLNAAGTTTKFYYDFRRRSMARWVEMSKELPDLPIYWGGTLTCDKTPPERTEFHERQQKWGTKIERLGKGSLAAIEREVDDAQFASAEWGLYVPDEGTIEAHDAAAMLVADAEARGAKVLRTTVTGFLRSSDGRRIAGVVTGAGHVRGSHVVVAAGLASVALLATENIRLPVKGTEGLIVNTTPSKKRYLNTLLRLPAMHLRQTLDGRIRFAASFSGGPPGDDPEVTARELFKQMQKVFKQGHELEFGGFTVGVRPDPEDGYPILGSTGLDGMDVACMHSGVTNAALVGQLLSKKILYGNEDPMLHSFRLDRFQESRAKL</sequence>
<dbReference type="Gene3D" id="3.50.50.60">
    <property type="entry name" value="FAD/NAD(P)-binding domain"/>
    <property type="match status" value="1"/>
</dbReference>
<proteinExistence type="predicted"/>
<name>A0AA35LNN8_9HYPO</name>